<evidence type="ECO:0000256" key="3">
    <source>
        <dbReference type="ARBA" id="ARBA00022833"/>
    </source>
</evidence>
<dbReference type="AlphaFoldDB" id="A0A9P6B9M5"/>
<feature type="region of interest" description="Disordered" evidence="5">
    <location>
        <begin position="40"/>
        <end position="73"/>
    </location>
</feature>
<dbReference type="GO" id="GO:0048254">
    <property type="term" value="P:snoRNA localization"/>
    <property type="evidence" value="ECO:0007669"/>
    <property type="project" value="TreeGrafter"/>
</dbReference>
<feature type="compositionally biased region" description="Basic and acidic residues" evidence="5">
    <location>
        <begin position="42"/>
        <end position="53"/>
    </location>
</feature>
<dbReference type="GO" id="GO:0070761">
    <property type="term" value="C:pre-snoRNP complex"/>
    <property type="evidence" value="ECO:0007669"/>
    <property type="project" value="TreeGrafter"/>
</dbReference>
<dbReference type="CDD" id="cd23024">
    <property type="entry name" value="zf-HIT_ZNHIT2-3"/>
    <property type="match status" value="1"/>
</dbReference>
<evidence type="ECO:0000256" key="2">
    <source>
        <dbReference type="ARBA" id="ARBA00022771"/>
    </source>
</evidence>
<dbReference type="GO" id="GO:0000463">
    <property type="term" value="P:maturation of LSU-rRNA from tricistronic rRNA transcript (SSU-rRNA, 5.8S rRNA, LSU-rRNA)"/>
    <property type="evidence" value="ECO:0007669"/>
    <property type="project" value="TreeGrafter"/>
</dbReference>
<dbReference type="PROSITE" id="PS51083">
    <property type="entry name" value="ZF_HIT"/>
    <property type="match status" value="1"/>
</dbReference>
<dbReference type="InterPro" id="IPR007529">
    <property type="entry name" value="Znf_HIT"/>
</dbReference>
<organism evidence="7 8">
    <name type="scientific">Hydnum rufescens UP504</name>
    <dbReference type="NCBI Taxonomy" id="1448309"/>
    <lineage>
        <taxon>Eukaryota</taxon>
        <taxon>Fungi</taxon>
        <taxon>Dikarya</taxon>
        <taxon>Basidiomycota</taxon>
        <taxon>Agaricomycotina</taxon>
        <taxon>Agaricomycetes</taxon>
        <taxon>Cantharellales</taxon>
        <taxon>Hydnaceae</taxon>
        <taxon>Hydnum</taxon>
    </lineage>
</organism>
<reference evidence="7" key="1">
    <citation type="journal article" date="2020" name="Nat. Commun.">
        <title>Large-scale genome sequencing of mycorrhizal fungi provides insights into the early evolution of symbiotic traits.</title>
        <authorList>
            <person name="Miyauchi S."/>
            <person name="Kiss E."/>
            <person name="Kuo A."/>
            <person name="Drula E."/>
            <person name="Kohler A."/>
            <person name="Sanchez-Garcia M."/>
            <person name="Morin E."/>
            <person name="Andreopoulos B."/>
            <person name="Barry K.W."/>
            <person name="Bonito G."/>
            <person name="Buee M."/>
            <person name="Carver A."/>
            <person name="Chen C."/>
            <person name="Cichocki N."/>
            <person name="Clum A."/>
            <person name="Culley D."/>
            <person name="Crous P.W."/>
            <person name="Fauchery L."/>
            <person name="Girlanda M."/>
            <person name="Hayes R.D."/>
            <person name="Keri Z."/>
            <person name="LaButti K."/>
            <person name="Lipzen A."/>
            <person name="Lombard V."/>
            <person name="Magnuson J."/>
            <person name="Maillard F."/>
            <person name="Murat C."/>
            <person name="Nolan M."/>
            <person name="Ohm R.A."/>
            <person name="Pangilinan J."/>
            <person name="Pereira M.F."/>
            <person name="Perotto S."/>
            <person name="Peter M."/>
            <person name="Pfister S."/>
            <person name="Riley R."/>
            <person name="Sitrit Y."/>
            <person name="Stielow J.B."/>
            <person name="Szollosi G."/>
            <person name="Zifcakova L."/>
            <person name="Stursova M."/>
            <person name="Spatafora J.W."/>
            <person name="Tedersoo L."/>
            <person name="Vaario L.M."/>
            <person name="Yamada A."/>
            <person name="Yan M."/>
            <person name="Wang P."/>
            <person name="Xu J."/>
            <person name="Bruns T."/>
            <person name="Baldrian P."/>
            <person name="Vilgalys R."/>
            <person name="Dunand C."/>
            <person name="Henrissat B."/>
            <person name="Grigoriev I.V."/>
            <person name="Hibbett D."/>
            <person name="Nagy L.G."/>
            <person name="Martin F.M."/>
        </authorList>
    </citation>
    <scope>NUCLEOTIDE SEQUENCE</scope>
    <source>
        <strain evidence="7">UP504</strain>
    </source>
</reference>
<dbReference type="SUPFAM" id="SSF144232">
    <property type="entry name" value="HIT/MYND zinc finger-like"/>
    <property type="match status" value="1"/>
</dbReference>
<dbReference type="GO" id="GO:0005634">
    <property type="term" value="C:nucleus"/>
    <property type="evidence" value="ECO:0007669"/>
    <property type="project" value="TreeGrafter"/>
</dbReference>
<accession>A0A9P6B9M5</accession>
<protein>
    <recommendedName>
        <fullName evidence="6">HIT-type domain-containing protein</fullName>
    </recommendedName>
</protein>
<keyword evidence="8" id="KW-1185">Reference proteome</keyword>
<dbReference type="Proteomes" id="UP000886523">
    <property type="component" value="Unassembled WGS sequence"/>
</dbReference>
<feature type="non-terminal residue" evidence="7">
    <location>
        <position position="1"/>
    </location>
</feature>
<dbReference type="PANTHER" id="PTHR13483">
    <property type="entry name" value="BOX C_D SNORNA PROTEIN 1-RELATED"/>
    <property type="match status" value="1"/>
</dbReference>
<evidence type="ECO:0000259" key="6">
    <source>
        <dbReference type="PROSITE" id="PS51083"/>
    </source>
</evidence>
<sequence>KRQQQQCDICNTQPFKYSCASCQALYCSLDCYRTHKTTCNPTREEATTPRKEALPVGAPLGNSVPRVDNDSPLRPLTSVRWPYVPEPPSYEDPLTKNDPKPLQLSQYVAIASSPDIRKALSSNPRMPGILRSLDSMPPHERDAQMQRLLGIGDTGPLDDVGTLTEEQLEDHRSFTAFADAVERAVSGPTTDESRRGLAWD</sequence>
<evidence type="ECO:0000256" key="5">
    <source>
        <dbReference type="SAM" id="MobiDB-lite"/>
    </source>
</evidence>
<evidence type="ECO:0000313" key="7">
    <source>
        <dbReference type="EMBL" id="KAF9520324.1"/>
    </source>
</evidence>
<dbReference type="OrthoDB" id="18412at2759"/>
<name>A0A9P6B9M5_9AGAM</name>
<evidence type="ECO:0000256" key="1">
    <source>
        <dbReference type="ARBA" id="ARBA00022723"/>
    </source>
</evidence>
<comment type="caution">
    <text evidence="7">The sequence shown here is derived from an EMBL/GenBank/DDBJ whole genome shotgun (WGS) entry which is preliminary data.</text>
</comment>
<dbReference type="GO" id="GO:0000492">
    <property type="term" value="P:box C/D snoRNP assembly"/>
    <property type="evidence" value="ECO:0007669"/>
    <property type="project" value="TreeGrafter"/>
</dbReference>
<keyword evidence="2 4" id="KW-0863">Zinc-finger</keyword>
<dbReference type="PANTHER" id="PTHR13483:SF11">
    <property type="entry name" value="ZINC FINGER HIT DOMAIN-CONTAINING PROTEIN 3"/>
    <property type="match status" value="1"/>
</dbReference>
<dbReference type="EMBL" id="MU128912">
    <property type="protein sequence ID" value="KAF9520324.1"/>
    <property type="molecule type" value="Genomic_DNA"/>
</dbReference>
<dbReference type="Pfam" id="PF04438">
    <property type="entry name" value="zf-HIT"/>
    <property type="match status" value="1"/>
</dbReference>
<dbReference type="Gene3D" id="3.30.60.190">
    <property type="match status" value="1"/>
</dbReference>
<feature type="domain" description="HIT-type" evidence="6">
    <location>
        <begin position="7"/>
        <end position="39"/>
    </location>
</feature>
<evidence type="ECO:0000256" key="4">
    <source>
        <dbReference type="PROSITE-ProRule" id="PRU00453"/>
    </source>
</evidence>
<evidence type="ECO:0000313" key="8">
    <source>
        <dbReference type="Proteomes" id="UP000886523"/>
    </source>
</evidence>
<dbReference type="InterPro" id="IPR051639">
    <property type="entry name" value="BCD1"/>
</dbReference>
<dbReference type="GO" id="GO:0008270">
    <property type="term" value="F:zinc ion binding"/>
    <property type="evidence" value="ECO:0007669"/>
    <property type="project" value="UniProtKB-UniRule"/>
</dbReference>
<gene>
    <name evidence="7" type="ORF">BS47DRAFT_1287245</name>
</gene>
<proteinExistence type="predicted"/>
<keyword evidence="1" id="KW-0479">Metal-binding</keyword>
<keyword evidence="3" id="KW-0862">Zinc</keyword>